<sequence>MKIQTLTENSECKHIPSALNPAGILSRGVNPEELSSLTLWRKGPQPLDIPEKCSEPSIISSDELDMSELKKQCNISLTSIFDLWESPGFHPGHQN</sequence>
<dbReference type="EMBL" id="BMAU01021393">
    <property type="protein sequence ID" value="GFY30559.1"/>
    <property type="molecule type" value="Genomic_DNA"/>
</dbReference>
<organism evidence="1 2">
    <name type="scientific">Trichonephila clavipes</name>
    <name type="common">Golden silk orbweaver</name>
    <name type="synonym">Nephila clavipes</name>
    <dbReference type="NCBI Taxonomy" id="2585209"/>
    <lineage>
        <taxon>Eukaryota</taxon>
        <taxon>Metazoa</taxon>
        <taxon>Ecdysozoa</taxon>
        <taxon>Arthropoda</taxon>
        <taxon>Chelicerata</taxon>
        <taxon>Arachnida</taxon>
        <taxon>Araneae</taxon>
        <taxon>Araneomorphae</taxon>
        <taxon>Entelegynae</taxon>
        <taxon>Araneoidea</taxon>
        <taxon>Nephilidae</taxon>
        <taxon>Trichonephila</taxon>
    </lineage>
</organism>
<dbReference type="Proteomes" id="UP000887159">
    <property type="component" value="Unassembled WGS sequence"/>
</dbReference>
<gene>
    <name evidence="1" type="ORF">TNCV_3523221</name>
</gene>
<reference evidence="1" key="1">
    <citation type="submission" date="2020-08" db="EMBL/GenBank/DDBJ databases">
        <title>Multicomponent nature underlies the extraordinary mechanical properties of spider dragline silk.</title>
        <authorList>
            <person name="Kono N."/>
            <person name="Nakamura H."/>
            <person name="Mori M."/>
            <person name="Yoshida Y."/>
            <person name="Ohtoshi R."/>
            <person name="Malay A.D."/>
            <person name="Moran D.A.P."/>
            <person name="Tomita M."/>
            <person name="Numata K."/>
            <person name="Arakawa K."/>
        </authorList>
    </citation>
    <scope>NUCLEOTIDE SEQUENCE</scope>
</reference>
<evidence type="ECO:0000313" key="1">
    <source>
        <dbReference type="EMBL" id="GFY30559.1"/>
    </source>
</evidence>
<comment type="caution">
    <text evidence="1">The sequence shown here is derived from an EMBL/GenBank/DDBJ whole genome shotgun (WGS) entry which is preliminary data.</text>
</comment>
<dbReference type="AlphaFoldDB" id="A0A8X7BHD7"/>
<evidence type="ECO:0000313" key="2">
    <source>
        <dbReference type="Proteomes" id="UP000887159"/>
    </source>
</evidence>
<proteinExistence type="predicted"/>
<keyword evidence="2" id="KW-1185">Reference proteome</keyword>
<protein>
    <submittedName>
        <fullName evidence="1">Uncharacterized protein</fullName>
    </submittedName>
</protein>
<accession>A0A8X7BHD7</accession>
<name>A0A8X7BHD7_TRICX</name>